<accession>A0A2A2JW37</accession>
<dbReference type="EMBL" id="LIAE01010177">
    <property type="protein sequence ID" value="PAV65976.1"/>
    <property type="molecule type" value="Genomic_DNA"/>
</dbReference>
<evidence type="ECO:0000313" key="2">
    <source>
        <dbReference type="Proteomes" id="UP000218231"/>
    </source>
</evidence>
<evidence type="ECO:0000313" key="1">
    <source>
        <dbReference type="EMBL" id="PAV65976.1"/>
    </source>
</evidence>
<dbReference type="Proteomes" id="UP000218231">
    <property type="component" value="Unassembled WGS sequence"/>
</dbReference>
<keyword evidence="2" id="KW-1185">Reference proteome</keyword>
<sequence length="355" mass="37738">MEQPARVGELPRGLLRSPLDGGHLPRHLKAADVSLGLRPRQLVFDRQRLSYGLGGCEPVLVARVHEVGTVLKNHLHDLQIVAGPVFLRAFLPIDRALARIAAAGAVADDHDQVSPVYRCVRQHRAIDREDGVGVAIRVAVLEQSLQLAQAVGDAGVAVDLEPDATTAADHLAGLLVLYPRAVEQGRDGGVVQRLAPLRLAGDDAGDLAIVAEGDADEVRAVTPVDLAGAGGIVAQRPEILLDVVVEPEEEDGHAPMVTAHEVCPVGLGHEPRHHLAEQAAHRRGGQAVRIAGTGRGAAVRMQVDAHLRVEMFPGVEMRGFEVGPQRVQQGLALDVVALFQQEMAVVSTDDCAVRV</sequence>
<protein>
    <submittedName>
        <fullName evidence="1">Uncharacterized protein</fullName>
    </submittedName>
</protein>
<gene>
    <name evidence="1" type="ORF">WR25_22988</name>
</gene>
<reference evidence="1 2" key="1">
    <citation type="journal article" date="2017" name="Curr. Biol.">
        <title>Genome architecture and evolution of a unichromosomal asexual nematode.</title>
        <authorList>
            <person name="Fradin H."/>
            <person name="Zegar C."/>
            <person name="Gutwein M."/>
            <person name="Lucas J."/>
            <person name="Kovtun M."/>
            <person name="Corcoran D."/>
            <person name="Baugh L.R."/>
            <person name="Kiontke K."/>
            <person name="Gunsalus K."/>
            <person name="Fitch D.H."/>
            <person name="Piano F."/>
        </authorList>
    </citation>
    <scope>NUCLEOTIDE SEQUENCE [LARGE SCALE GENOMIC DNA]</scope>
    <source>
        <strain evidence="1">PF1309</strain>
    </source>
</reference>
<organism evidence="1 2">
    <name type="scientific">Diploscapter pachys</name>
    <dbReference type="NCBI Taxonomy" id="2018661"/>
    <lineage>
        <taxon>Eukaryota</taxon>
        <taxon>Metazoa</taxon>
        <taxon>Ecdysozoa</taxon>
        <taxon>Nematoda</taxon>
        <taxon>Chromadorea</taxon>
        <taxon>Rhabditida</taxon>
        <taxon>Rhabditina</taxon>
        <taxon>Rhabditomorpha</taxon>
        <taxon>Rhabditoidea</taxon>
        <taxon>Rhabditidae</taxon>
        <taxon>Diploscapter</taxon>
    </lineage>
</organism>
<proteinExistence type="predicted"/>
<dbReference type="AlphaFoldDB" id="A0A2A2JW37"/>
<comment type="caution">
    <text evidence="1">The sequence shown here is derived from an EMBL/GenBank/DDBJ whole genome shotgun (WGS) entry which is preliminary data.</text>
</comment>
<name>A0A2A2JW37_9BILA</name>